<organism evidence="2 3">
    <name type="scientific">Aliishimia ponticola</name>
    <dbReference type="NCBI Taxonomy" id="2499833"/>
    <lineage>
        <taxon>Bacteria</taxon>
        <taxon>Pseudomonadati</taxon>
        <taxon>Pseudomonadota</taxon>
        <taxon>Alphaproteobacteria</taxon>
        <taxon>Rhodobacterales</taxon>
        <taxon>Paracoccaceae</taxon>
        <taxon>Aliishimia</taxon>
    </lineage>
</organism>
<feature type="signal peptide" evidence="1">
    <location>
        <begin position="1"/>
        <end position="25"/>
    </location>
</feature>
<dbReference type="AlphaFoldDB" id="A0A4S4NCF5"/>
<evidence type="ECO:0008006" key="4">
    <source>
        <dbReference type="Google" id="ProtNLM"/>
    </source>
</evidence>
<dbReference type="OrthoDB" id="7874701at2"/>
<evidence type="ECO:0000256" key="1">
    <source>
        <dbReference type="SAM" id="SignalP"/>
    </source>
</evidence>
<name>A0A4S4NCF5_9RHOB</name>
<dbReference type="Proteomes" id="UP000306602">
    <property type="component" value="Unassembled WGS sequence"/>
</dbReference>
<protein>
    <recommendedName>
        <fullName evidence="4">Secreted protein</fullName>
    </recommendedName>
</protein>
<evidence type="ECO:0000313" key="3">
    <source>
        <dbReference type="Proteomes" id="UP000306602"/>
    </source>
</evidence>
<evidence type="ECO:0000313" key="2">
    <source>
        <dbReference type="EMBL" id="THH37059.1"/>
    </source>
</evidence>
<keyword evidence="3" id="KW-1185">Reference proteome</keyword>
<proteinExistence type="predicted"/>
<accession>A0A4S4NCF5</accession>
<keyword evidence="1" id="KW-0732">Signal</keyword>
<reference evidence="2 3" key="1">
    <citation type="submission" date="2019-04" db="EMBL/GenBank/DDBJ databases">
        <title>Shimia ponticola sp. nov., isolated from seawater.</title>
        <authorList>
            <person name="Kim Y.-O."/>
            <person name="Yoon J.-H."/>
        </authorList>
    </citation>
    <scope>NUCLEOTIDE SEQUENCE [LARGE SCALE GENOMIC DNA]</scope>
    <source>
        <strain evidence="2 3">MYP11</strain>
    </source>
</reference>
<sequence length="99" mass="10375">MTRFTTYAALILMGGLSLVSGATLAQQRPPEPDFAKAAAALHVSESALRSCLGPRPEPGQRPERPDATKVAACLSDAGHDVTRKDADAALKTIAPPPRK</sequence>
<gene>
    <name evidence="2" type="ORF">E4Z66_08965</name>
</gene>
<feature type="chain" id="PRO_5020638732" description="Secreted protein" evidence="1">
    <location>
        <begin position="26"/>
        <end position="99"/>
    </location>
</feature>
<dbReference type="EMBL" id="SRKY01000002">
    <property type="protein sequence ID" value="THH37059.1"/>
    <property type="molecule type" value="Genomic_DNA"/>
</dbReference>
<comment type="caution">
    <text evidence="2">The sequence shown here is derived from an EMBL/GenBank/DDBJ whole genome shotgun (WGS) entry which is preliminary data.</text>
</comment>
<dbReference type="RefSeq" id="WP_136462657.1">
    <property type="nucleotide sequence ID" value="NZ_SRKY01000002.1"/>
</dbReference>